<comment type="caution">
    <text evidence="1">The sequence shown here is derived from an EMBL/GenBank/DDBJ whole genome shotgun (WGS) entry which is preliminary data.</text>
</comment>
<protein>
    <submittedName>
        <fullName evidence="1">Uncharacterized protein</fullName>
    </submittedName>
</protein>
<evidence type="ECO:0000313" key="1">
    <source>
        <dbReference type="EMBL" id="KAB7842840.1"/>
    </source>
</evidence>
<accession>A0A5N5W745</accession>
<dbReference type="OrthoDB" id="3458073at2"/>
<dbReference type="RefSeq" id="WP_152264340.1">
    <property type="nucleotide sequence ID" value="NZ_VOKX01000036.1"/>
</dbReference>
<proteinExistence type="predicted"/>
<dbReference type="Proteomes" id="UP000327000">
    <property type="component" value="Unassembled WGS sequence"/>
</dbReference>
<keyword evidence="2" id="KW-1185">Reference proteome</keyword>
<dbReference type="EMBL" id="VOKX01000036">
    <property type="protein sequence ID" value="KAB7842840.1"/>
    <property type="molecule type" value="Genomic_DNA"/>
</dbReference>
<sequence length="301" mass="34055">MEKITTEIDYGRFGERLEAARRVAATEPAGSAARWELLRAFQEEWGYEPTGGARWERDEPDAHKEYVTGLRPAAPEGEPEPDDVDRLLPIPAALDEWWDLPFNSFADRWRLYWTNPVWPPTVRPDPTGYGVADGLPRDNPFTGPDEDPRVCVLMAEDQFCNEWGYPAARAHLVDPPVLVTVEDREWTLQSHSVSEFFLALAAVRLPDHYGWTVEEPELTPESTARLREVLRPMGLLPWRELGARTEFLGGPDVIALHNTGYGDTELAFYGRTEAALHRLATALGTDWSEEIAEPEAHHEES</sequence>
<organism evidence="1 2">
    <name type="scientific">Streptomyces mobaraensis</name>
    <name type="common">Streptoverticillium mobaraense</name>
    <dbReference type="NCBI Taxonomy" id="35621"/>
    <lineage>
        <taxon>Bacteria</taxon>
        <taxon>Bacillati</taxon>
        <taxon>Actinomycetota</taxon>
        <taxon>Actinomycetes</taxon>
        <taxon>Kitasatosporales</taxon>
        <taxon>Streptomycetaceae</taxon>
        <taxon>Streptomyces</taxon>
    </lineage>
</organism>
<name>A0A5N5W745_STRMB</name>
<dbReference type="AlphaFoldDB" id="A0A5N5W745"/>
<gene>
    <name evidence="1" type="ORF">FRZ00_19395</name>
</gene>
<reference evidence="1 2" key="1">
    <citation type="journal article" date="2019" name="Microb. Cell Fact.">
        <title>Exploring novel herbicidin analogues by transcriptional regulator overexpression and MS/MS molecular networking.</title>
        <authorList>
            <person name="Shi Y."/>
            <person name="Gu R."/>
            <person name="Li Y."/>
            <person name="Wang X."/>
            <person name="Ren W."/>
            <person name="Li X."/>
            <person name="Wang L."/>
            <person name="Xie Y."/>
            <person name="Hong B."/>
        </authorList>
    </citation>
    <scope>NUCLEOTIDE SEQUENCE [LARGE SCALE GENOMIC DNA]</scope>
    <source>
        <strain evidence="1 2">US-43</strain>
    </source>
</reference>
<evidence type="ECO:0000313" key="2">
    <source>
        <dbReference type="Proteomes" id="UP000327000"/>
    </source>
</evidence>